<dbReference type="PANTHER" id="PTHR37560">
    <property type="entry name" value="UPF0210 PROTEIN SPR0218"/>
    <property type="match status" value="1"/>
</dbReference>
<dbReference type="GeneID" id="5054200"/>
<reference evidence="1 2" key="1">
    <citation type="journal article" date="2020" name="Nat. Commun.">
        <title>The structures of two archaeal type IV pili illuminate evolutionary relationships.</title>
        <authorList>
            <person name="Wang F."/>
            <person name="Baquero D.P."/>
            <person name="Su Z."/>
            <person name="Beltran L.C."/>
            <person name="Prangishvili D."/>
            <person name="Krupovic M."/>
            <person name="Egelman E.H."/>
        </authorList>
    </citation>
    <scope>NUCLEOTIDE SEQUENCE [LARGE SCALE GENOMIC DNA]</scope>
    <source>
        <strain evidence="1 2">2GA</strain>
    </source>
</reference>
<evidence type="ECO:0000313" key="2">
    <source>
        <dbReference type="Proteomes" id="UP000554766"/>
    </source>
</evidence>
<dbReference type="EMBL" id="JAAVJF010000001">
    <property type="protein sequence ID" value="NYR14648.1"/>
    <property type="molecule type" value="Genomic_DNA"/>
</dbReference>
<comment type="caution">
    <text evidence="1">The sequence shown here is derived from an EMBL/GenBank/DDBJ whole genome shotgun (WGS) entry which is preliminary data.</text>
</comment>
<gene>
    <name evidence="1" type="ORF">HC235_01430</name>
</gene>
<sequence length="320" mass="35391">MKIRSLTLHVMWNDDFSLVDRFLDAARSASPLTVRVSVSPPPPGEAERVVNALRNRGVKYVSALHLFYGAEEVHRYVSQYGVFASFSDVEEYVKFLKIIYSKGEVHLSRYVSLLLGGAVYDSPYFPASITTRRGVSISLLYPNDLTSIDDVKAVLKRGETIGEAVARAVGVEFLGVDGSLSPWGEESVAKAVERLFGIRLGEPGSHNAIWKLNKAIEGAPIRKTGFNEVMLPLAEDEELKRLVRAGFLDISKFVSYTSVCIPGLDMAPIRVGDWTALKRLLYDLAAVAEAKRRPIGVRIFPVDQEEYDVEGFGPTPALRL</sequence>
<protein>
    <submittedName>
        <fullName evidence="1">DUF711 family protein</fullName>
    </submittedName>
</protein>
<dbReference type="OMA" id="WNDDFSL"/>
<dbReference type="Pfam" id="PF05167">
    <property type="entry name" value="DUF711"/>
    <property type="match status" value="1"/>
</dbReference>
<dbReference type="PIRSF" id="PIRSF027893">
    <property type="entry name" value="UCP027893"/>
    <property type="match status" value="1"/>
</dbReference>
<dbReference type="RefSeq" id="WP_011900315.1">
    <property type="nucleotide sequence ID" value="NZ_JAAVJF010000001.1"/>
</dbReference>
<dbReference type="Proteomes" id="UP000554766">
    <property type="component" value="Unassembled WGS sequence"/>
</dbReference>
<dbReference type="InterPro" id="IPR014537">
    <property type="entry name" value="UCP027893"/>
</dbReference>
<dbReference type="PANTHER" id="PTHR37560:SF2">
    <property type="entry name" value="DUF711 DOMAIN-CONTAINING PROTEIN"/>
    <property type="match status" value="1"/>
</dbReference>
<proteinExistence type="predicted"/>
<dbReference type="SUPFAM" id="SSF51998">
    <property type="entry name" value="PFL-like glycyl radical enzymes"/>
    <property type="match status" value="1"/>
</dbReference>
<dbReference type="Gene3D" id="3.20.70.20">
    <property type="match status" value="1"/>
</dbReference>
<accession>A0A7L4P6F5</accession>
<keyword evidence="2" id="KW-1185">Reference proteome</keyword>
<organism evidence="1 2">
    <name type="scientific">Pyrobaculum arsenaticum</name>
    <dbReference type="NCBI Taxonomy" id="121277"/>
    <lineage>
        <taxon>Archaea</taxon>
        <taxon>Thermoproteota</taxon>
        <taxon>Thermoprotei</taxon>
        <taxon>Thermoproteales</taxon>
        <taxon>Thermoproteaceae</taxon>
        <taxon>Pyrobaculum</taxon>
    </lineage>
</organism>
<dbReference type="InterPro" id="IPR007841">
    <property type="entry name" value="UPF0210"/>
</dbReference>
<evidence type="ECO:0000313" key="1">
    <source>
        <dbReference type="EMBL" id="NYR14648.1"/>
    </source>
</evidence>
<name>A0A7L4P6F5_9CREN</name>
<dbReference type="AlphaFoldDB" id="A0A7L4P6F5"/>